<dbReference type="Proteomes" id="UP001254813">
    <property type="component" value="Unassembled WGS sequence"/>
</dbReference>
<keyword evidence="1" id="KW-0812">Transmembrane</keyword>
<sequence>MDLDVHGSGLAMVMLTLGLLIVLYADAIWTVANDVFEVIGPLESAIFAIVFIGAALLVGARLSS</sequence>
<comment type="caution">
    <text evidence="2">The sequence shown here is derived from an EMBL/GenBank/DDBJ whole genome shotgun (WGS) entry which is preliminary data.</text>
</comment>
<gene>
    <name evidence="2" type="ORF">NDI79_22465</name>
</gene>
<evidence type="ECO:0000313" key="3">
    <source>
        <dbReference type="Proteomes" id="UP001254813"/>
    </source>
</evidence>
<proteinExistence type="predicted"/>
<keyword evidence="1" id="KW-0472">Membrane</keyword>
<dbReference type="EMBL" id="JAMQOQ010000009">
    <property type="protein sequence ID" value="MDS0296933.1"/>
    <property type="molecule type" value="Genomic_DNA"/>
</dbReference>
<keyword evidence="3" id="KW-1185">Reference proteome</keyword>
<name>A0ABU2G9X0_9EURY</name>
<keyword evidence="1" id="KW-1133">Transmembrane helix</keyword>
<organism evidence="2 3">
    <name type="scientific">Halogeometricum luteum</name>
    <dbReference type="NCBI Taxonomy" id="2950537"/>
    <lineage>
        <taxon>Archaea</taxon>
        <taxon>Methanobacteriati</taxon>
        <taxon>Methanobacteriota</taxon>
        <taxon>Stenosarchaea group</taxon>
        <taxon>Halobacteria</taxon>
        <taxon>Halobacteriales</taxon>
        <taxon>Haloferacaceae</taxon>
        <taxon>Halogeometricum</taxon>
    </lineage>
</organism>
<accession>A0ABU2G9X0</accession>
<protein>
    <submittedName>
        <fullName evidence="2">Uncharacterized protein</fullName>
    </submittedName>
</protein>
<evidence type="ECO:0000256" key="1">
    <source>
        <dbReference type="SAM" id="Phobius"/>
    </source>
</evidence>
<feature type="transmembrane region" description="Helical" evidence="1">
    <location>
        <begin position="12"/>
        <end position="32"/>
    </location>
</feature>
<evidence type="ECO:0000313" key="2">
    <source>
        <dbReference type="EMBL" id="MDS0296933.1"/>
    </source>
</evidence>
<reference evidence="2 3" key="1">
    <citation type="submission" date="2022-06" db="EMBL/GenBank/DDBJ databases">
        <title>Halogeometricum sp. a new haloarchaeum isolate from saline soil.</title>
        <authorList>
            <person name="Strakova D."/>
            <person name="Galisteo C."/>
            <person name="Sanchez-Porro C."/>
            <person name="Ventosa A."/>
        </authorList>
    </citation>
    <scope>NUCLEOTIDE SEQUENCE [LARGE SCALE GENOMIC DNA]</scope>
    <source>
        <strain evidence="3">S3BR25-2</strain>
    </source>
</reference>
<feature type="transmembrane region" description="Helical" evidence="1">
    <location>
        <begin position="44"/>
        <end position="62"/>
    </location>
</feature>
<dbReference type="RefSeq" id="WP_049984673.1">
    <property type="nucleotide sequence ID" value="NZ_JAMQOQ010000009.1"/>
</dbReference>